<evidence type="ECO:0000259" key="1">
    <source>
        <dbReference type="Pfam" id="PF01637"/>
    </source>
</evidence>
<dbReference type="RefSeq" id="WP_091399833.1">
    <property type="nucleotide sequence ID" value="NZ_FNQY01000018.1"/>
</dbReference>
<dbReference type="SUPFAM" id="SSF46785">
    <property type="entry name" value="Winged helix' DNA-binding domain"/>
    <property type="match status" value="1"/>
</dbReference>
<dbReference type="EMBL" id="FNQY01000018">
    <property type="protein sequence ID" value="SEA43601.1"/>
    <property type="molecule type" value="Genomic_DNA"/>
</dbReference>
<protein>
    <recommendedName>
        <fullName evidence="1">ATPase domain-containing protein</fullName>
    </recommendedName>
</protein>
<dbReference type="PANTHER" id="PTHR34704:SF1">
    <property type="entry name" value="ATPASE"/>
    <property type="match status" value="1"/>
</dbReference>
<reference evidence="2 3" key="1">
    <citation type="submission" date="2016-10" db="EMBL/GenBank/DDBJ databases">
        <authorList>
            <person name="de Groot N.N."/>
        </authorList>
    </citation>
    <scope>NUCLEOTIDE SEQUENCE [LARGE SCALE GENOMIC DNA]</scope>
    <source>
        <strain evidence="2 3">Vu-144</strain>
    </source>
</reference>
<organism evidence="2 3">
    <name type="scientific">Arachidicoccus rhizosphaerae</name>
    <dbReference type="NCBI Taxonomy" id="551991"/>
    <lineage>
        <taxon>Bacteria</taxon>
        <taxon>Pseudomonadati</taxon>
        <taxon>Bacteroidota</taxon>
        <taxon>Chitinophagia</taxon>
        <taxon>Chitinophagales</taxon>
        <taxon>Chitinophagaceae</taxon>
        <taxon>Arachidicoccus</taxon>
    </lineage>
</organism>
<dbReference type="GO" id="GO:0005524">
    <property type="term" value="F:ATP binding"/>
    <property type="evidence" value="ECO:0007669"/>
    <property type="project" value="InterPro"/>
</dbReference>
<evidence type="ECO:0000313" key="3">
    <source>
        <dbReference type="Proteomes" id="UP000199041"/>
    </source>
</evidence>
<dbReference type="Gene3D" id="3.40.50.300">
    <property type="entry name" value="P-loop containing nucleotide triphosphate hydrolases"/>
    <property type="match status" value="1"/>
</dbReference>
<dbReference type="SUPFAM" id="SSF52540">
    <property type="entry name" value="P-loop containing nucleoside triphosphate hydrolases"/>
    <property type="match status" value="1"/>
</dbReference>
<dbReference type="OrthoDB" id="9813134at2"/>
<dbReference type="InterPro" id="IPR011579">
    <property type="entry name" value="ATPase_dom"/>
</dbReference>
<dbReference type="STRING" id="551991.SAMN05192529_11873"/>
<dbReference type="PANTHER" id="PTHR34704">
    <property type="entry name" value="ATPASE"/>
    <property type="match status" value="1"/>
</dbReference>
<dbReference type="Pfam" id="PF01637">
    <property type="entry name" value="ATPase_2"/>
    <property type="match status" value="1"/>
</dbReference>
<keyword evidence="3" id="KW-1185">Reference proteome</keyword>
<gene>
    <name evidence="2" type="ORF">SAMN05192529_11873</name>
</gene>
<proteinExistence type="predicted"/>
<sequence length="474" mass="54589">MDKLIGREKEYLLLSKLKENASSSFVAIYGRRRVGKTYLIRNAFNNKFEFQLTGIANSNTAQQLLNFNIAIKKFDSSTEHHPIAKNWLEAFQQLVTLLEKSKNKKKIVFLDELPWLDTARSGFIQALEHFWNSWASPRNDIILVVCGSAAAWMINKLINNKGGLHNRITHRIRLNPFTLSQCEAYFKNRSAKFDHYQILLIYMVMGGIPFYLDQIDTSQSADQNIDRLCFQQDGLLRGEFNNLFHALFRKAEGYISIVEALSVKGKGLTRNEIIKAARITNNGAATLMLKELEESHFIRKYAPFNKKEKMSLYQLTDPYSLFYLKWIKNSSELDRNNWIKQLDNPKKRAWSGYAFEQVCLEHIDQIKDALGISAIETRTSSWIGQGDNQGAQIDLVIDRRDRVINLCEMKFSIRPFTITKSYAETLATKIDAFKEQTKTKSAIYLTLVTTFGLVSNSYASSMIQNDLEMDILFK</sequence>
<evidence type="ECO:0000313" key="2">
    <source>
        <dbReference type="EMBL" id="SEA43601.1"/>
    </source>
</evidence>
<dbReference type="InterPro" id="IPR036390">
    <property type="entry name" value="WH_DNA-bd_sf"/>
</dbReference>
<name>A0A1H4B648_9BACT</name>
<dbReference type="InterPro" id="IPR027417">
    <property type="entry name" value="P-loop_NTPase"/>
</dbReference>
<accession>A0A1H4B648</accession>
<dbReference type="Proteomes" id="UP000199041">
    <property type="component" value="Unassembled WGS sequence"/>
</dbReference>
<dbReference type="AlphaFoldDB" id="A0A1H4B648"/>
<feature type="domain" description="ATPase" evidence="1">
    <location>
        <begin position="7"/>
        <end position="214"/>
    </location>
</feature>